<dbReference type="NCBIfam" id="TIGR01357">
    <property type="entry name" value="aroB"/>
    <property type="match status" value="1"/>
</dbReference>
<keyword evidence="14 17" id="KW-0057">Aromatic amino acid biosynthesis</keyword>
<dbReference type="EMBL" id="JAUSTU010000005">
    <property type="protein sequence ID" value="MDQ0155218.1"/>
    <property type="molecule type" value="Genomic_DNA"/>
</dbReference>
<dbReference type="GO" id="GO:0003856">
    <property type="term" value="F:3-dehydroquinate synthase activity"/>
    <property type="evidence" value="ECO:0007669"/>
    <property type="project" value="UniProtKB-EC"/>
</dbReference>
<feature type="binding site" evidence="17">
    <location>
        <position position="263"/>
    </location>
    <ligand>
        <name>Zn(2+)</name>
        <dbReference type="ChEBI" id="CHEBI:29105"/>
    </ligand>
</feature>
<dbReference type="Pfam" id="PF24621">
    <property type="entry name" value="DHQS_C"/>
    <property type="match status" value="1"/>
</dbReference>
<comment type="caution">
    <text evidence="20">The sequence shown here is derived from an EMBL/GenBank/DDBJ whole genome shotgun (WGS) entry which is preliminary data.</text>
</comment>
<evidence type="ECO:0000256" key="15">
    <source>
        <dbReference type="ARBA" id="ARBA00023239"/>
    </source>
</evidence>
<evidence type="ECO:0000256" key="5">
    <source>
        <dbReference type="ARBA" id="ARBA00005412"/>
    </source>
</evidence>
<keyword evidence="12 17" id="KW-0862">Zinc</keyword>
<evidence type="ECO:0000256" key="17">
    <source>
        <dbReference type="HAMAP-Rule" id="MF_00110"/>
    </source>
</evidence>
<feature type="binding site" evidence="17">
    <location>
        <position position="150"/>
    </location>
    <ligand>
        <name>NAD(+)</name>
        <dbReference type="ChEBI" id="CHEBI:57540"/>
    </ligand>
</feature>
<comment type="caution">
    <text evidence="17">Lacks conserved residue(s) required for the propagation of feature annotation.</text>
</comment>
<evidence type="ECO:0000256" key="11">
    <source>
        <dbReference type="ARBA" id="ARBA00022741"/>
    </source>
</evidence>
<comment type="subcellular location">
    <subcellularLocation>
        <location evidence="3 17">Cytoplasm</location>
    </subcellularLocation>
</comment>
<evidence type="ECO:0000313" key="20">
    <source>
        <dbReference type="EMBL" id="MDQ0155218.1"/>
    </source>
</evidence>
<keyword evidence="9 17" id="KW-0028">Amino-acid biosynthesis</keyword>
<dbReference type="PANTHER" id="PTHR43622">
    <property type="entry name" value="3-DEHYDROQUINATE SYNTHASE"/>
    <property type="match status" value="1"/>
</dbReference>
<gene>
    <name evidence="17" type="primary">aroB</name>
    <name evidence="20" type="ORF">J2S07_001522</name>
</gene>
<feature type="binding site" evidence="17">
    <location>
        <begin position="105"/>
        <end position="109"/>
    </location>
    <ligand>
        <name>NAD(+)</name>
        <dbReference type="ChEBI" id="CHEBI:57540"/>
    </ligand>
</feature>
<keyword evidence="13 17" id="KW-0520">NAD</keyword>
<comment type="pathway">
    <text evidence="4 17">Metabolic intermediate biosynthesis; chorismate biosynthesis; chorismate from D-erythrose 4-phosphate and phosphoenolpyruvate: step 2/7.</text>
</comment>
<keyword evidence="15 17" id="KW-0456">Lyase</keyword>
<comment type="cofactor">
    <cofactor evidence="2 17">
        <name>NAD(+)</name>
        <dbReference type="ChEBI" id="CHEBI:57540"/>
    </cofactor>
</comment>
<dbReference type="RefSeq" id="WP_307149788.1">
    <property type="nucleotide sequence ID" value="NZ_JAUSTU010000005.1"/>
</dbReference>
<evidence type="ECO:0000256" key="1">
    <source>
        <dbReference type="ARBA" id="ARBA00001393"/>
    </source>
</evidence>
<keyword evidence="8 17" id="KW-0963">Cytoplasm</keyword>
<keyword evidence="21" id="KW-1185">Reference proteome</keyword>
<evidence type="ECO:0000256" key="16">
    <source>
        <dbReference type="ARBA" id="ARBA00023285"/>
    </source>
</evidence>
<keyword evidence="10 17" id="KW-0479">Metal-binding</keyword>
<evidence type="ECO:0000256" key="13">
    <source>
        <dbReference type="ARBA" id="ARBA00023027"/>
    </source>
</evidence>
<evidence type="ECO:0000259" key="18">
    <source>
        <dbReference type="Pfam" id="PF01761"/>
    </source>
</evidence>
<feature type="binding site" evidence="17">
    <location>
        <position position="183"/>
    </location>
    <ligand>
        <name>Zn(2+)</name>
        <dbReference type="ChEBI" id="CHEBI:29105"/>
    </ligand>
</feature>
<evidence type="ECO:0000256" key="10">
    <source>
        <dbReference type="ARBA" id="ARBA00022723"/>
    </source>
</evidence>
<feature type="domain" description="3-dehydroquinate synthase N-terminal" evidence="18">
    <location>
        <begin position="67"/>
        <end position="177"/>
    </location>
</feature>
<dbReference type="PIRSF" id="PIRSF001455">
    <property type="entry name" value="DHQ_synth"/>
    <property type="match status" value="1"/>
</dbReference>
<keyword evidence="11 17" id="KW-0547">Nucleotide-binding</keyword>
<evidence type="ECO:0000256" key="3">
    <source>
        <dbReference type="ARBA" id="ARBA00004496"/>
    </source>
</evidence>
<dbReference type="Gene3D" id="3.40.50.1970">
    <property type="match status" value="1"/>
</dbReference>
<dbReference type="InterPro" id="IPR056179">
    <property type="entry name" value="DHQS_C"/>
</dbReference>
<comment type="cofactor">
    <cofactor evidence="17">
        <name>Co(2+)</name>
        <dbReference type="ChEBI" id="CHEBI:48828"/>
    </cofactor>
    <cofactor evidence="17">
        <name>Zn(2+)</name>
        <dbReference type="ChEBI" id="CHEBI:29105"/>
    </cofactor>
    <text evidence="17">Binds 1 divalent metal cation per subunit. Can use either Co(2+) or Zn(2+).</text>
</comment>
<name>A0ABT9V2P0_9BACL</name>
<dbReference type="Proteomes" id="UP001231362">
    <property type="component" value="Unassembled WGS sequence"/>
</dbReference>
<feature type="binding site" evidence="17">
    <location>
        <position position="141"/>
    </location>
    <ligand>
        <name>NAD(+)</name>
        <dbReference type="ChEBI" id="CHEBI:57540"/>
    </ligand>
</feature>
<reference evidence="20 21" key="1">
    <citation type="submission" date="2023-07" db="EMBL/GenBank/DDBJ databases">
        <title>Genomic Encyclopedia of Type Strains, Phase IV (KMG-IV): sequencing the most valuable type-strain genomes for metagenomic binning, comparative biology and taxonomic classification.</title>
        <authorList>
            <person name="Goeker M."/>
        </authorList>
    </citation>
    <scope>NUCLEOTIDE SEQUENCE [LARGE SCALE GENOMIC DNA]</scope>
    <source>
        <strain evidence="20 21">DSM 23948</strain>
    </source>
</reference>
<protein>
    <recommendedName>
        <fullName evidence="7 17">3-dehydroquinate synthase</fullName>
        <shortName evidence="17">DHQS</shortName>
        <ecNumber evidence="6 17">4.2.3.4</ecNumber>
    </recommendedName>
</protein>
<dbReference type="InterPro" id="IPR016037">
    <property type="entry name" value="DHQ_synth_AroB"/>
</dbReference>
<comment type="function">
    <text evidence="17">Catalyzes the conversion of 3-deoxy-D-arabino-heptulosonate 7-phosphate (DAHP) to dehydroquinate (DHQ).</text>
</comment>
<dbReference type="InterPro" id="IPR030960">
    <property type="entry name" value="DHQS/DOIS_N"/>
</dbReference>
<evidence type="ECO:0000256" key="6">
    <source>
        <dbReference type="ARBA" id="ARBA00013031"/>
    </source>
</evidence>
<evidence type="ECO:0000256" key="4">
    <source>
        <dbReference type="ARBA" id="ARBA00004661"/>
    </source>
</evidence>
<evidence type="ECO:0000259" key="19">
    <source>
        <dbReference type="Pfam" id="PF24621"/>
    </source>
</evidence>
<feature type="binding site" evidence="17">
    <location>
        <begin position="129"/>
        <end position="130"/>
    </location>
    <ligand>
        <name>NAD(+)</name>
        <dbReference type="ChEBI" id="CHEBI:57540"/>
    </ligand>
</feature>
<evidence type="ECO:0000256" key="9">
    <source>
        <dbReference type="ARBA" id="ARBA00022605"/>
    </source>
</evidence>
<dbReference type="InterPro" id="IPR030963">
    <property type="entry name" value="DHQ_synth_fam"/>
</dbReference>
<evidence type="ECO:0000256" key="14">
    <source>
        <dbReference type="ARBA" id="ARBA00023141"/>
    </source>
</evidence>
<sequence length="361" mass="40503">MEEIIIHTSSKDYPVFVGSGVIEELPAFIKERFPSVTTILIMTDQNVGERYLSLLMGILSNFNRTHFIVPNGESAKTFEVYHKCLTYCLEQKLDRKSLILSFGGGAVGDLSGFVAATFMRGIPFIQLPTTILAHDSAVGGKVAINHPLGKNMIGAFYQPEAVFYDLSFLSTLPQNERRSGFAEVIKHGLIHDQKFFDWLLENITDLHHLTTEQLGYMLEIGIRIKGAIVSEDEKEVGVRSYLNFGHTLGHAIEGEAGYGQITHGEAVMIGMLFALRLSKEILDLSFNMEPFESWLTKLGYRIEIPNELDPNRLVARMKQDKKSVGGEIQFVLLDRVGSPVLKKISDDFLLQQISAYKEEVR</sequence>
<evidence type="ECO:0000256" key="2">
    <source>
        <dbReference type="ARBA" id="ARBA00001911"/>
    </source>
</evidence>
<feature type="binding site" evidence="17">
    <location>
        <begin position="168"/>
        <end position="171"/>
    </location>
    <ligand>
        <name>NAD(+)</name>
        <dbReference type="ChEBI" id="CHEBI:57540"/>
    </ligand>
</feature>
<feature type="binding site" evidence="17">
    <location>
        <position position="246"/>
    </location>
    <ligand>
        <name>Zn(2+)</name>
        <dbReference type="ChEBI" id="CHEBI:29105"/>
    </ligand>
</feature>
<accession>A0ABT9V2P0</accession>
<feature type="domain" description="3-dehydroquinate synthase C-terminal" evidence="19">
    <location>
        <begin position="180"/>
        <end position="323"/>
    </location>
</feature>
<keyword evidence="16 17" id="KW-0170">Cobalt</keyword>
<dbReference type="PANTHER" id="PTHR43622:SF7">
    <property type="entry name" value="3-DEHYDROQUINATE SYNTHASE, CHLOROPLASTIC"/>
    <property type="match status" value="1"/>
</dbReference>
<proteinExistence type="inferred from homology"/>
<evidence type="ECO:0000256" key="7">
    <source>
        <dbReference type="ARBA" id="ARBA00017684"/>
    </source>
</evidence>
<evidence type="ECO:0000256" key="12">
    <source>
        <dbReference type="ARBA" id="ARBA00022833"/>
    </source>
</evidence>
<dbReference type="SUPFAM" id="SSF56796">
    <property type="entry name" value="Dehydroquinate synthase-like"/>
    <property type="match status" value="1"/>
</dbReference>
<organism evidence="20 21">
    <name type="scientific">Anoxybacillus andreesenii</name>
    <dbReference type="NCBI Taxonomy" id="1325932"/>
    <lineage>
        <taxon>Bacteria</taxon>
        <taxon>Bacillati</taxon>
        <taxon>Bacillota</taxon>
        <taxon>Bacilli</taxon>
        <taxon>Bacillales</taxon>
        <taxon>Anoxybacillaceae</taxon>
        <taxon>Anoxybacillus</taxon>
    </lineage>
</organism>
<dbReference type="HAMAP" id="MF_00110">
    <property type="entry name" value="DHQ_synthase"/>
    <property type="match status" value="1"/>
</dbReference>
<comment type="catalytic activity">
    <reaction evidence="1 17">
        <text>7-phospho-2-dehydro-3-deoxy-D-arabino-heptonate = 3-dehydroquinate + phosphate</text>
        <dbReference type="Rhea" id="RHEA:21968"/>
        <dbReference type="ChEBI" id="CHEBI:32364"/>
        <dbReference type="ChEBI" id="CHEBI:43474"/>
        <dbReference type="ChEBI" id="CHEBI:58394"/>
        <dbReference type="EC" id="4.2.3.4"/>
    </reaction>
</comment>
<evidence type="ECO:0000256" key="8">
    <source>
        <dbReference type="ARBA" id="ARBA00022490"/>
    </source>
</evidence>
<dbReference type="EC" id="4.2.3.4" evidence="6 17"/>
<dbReference type="Pfam" id="PF01761">
    <property type="entry name" value="DHQ_synthase"/>
    <property type="match status" value="1"/>
</dbReference>
<evidence type="ECO:0000313" key="21">
    <source>
        <dbReference type="Proteomes" id="UP001231362"/>
    </source>
</evidence>
<dbReference type="CDD" id="cd08195">
    <property type="entry name" value="DHQS"/>
    <property type="match status" value="1"/>
</dbReference>
<dbReference type="Gene3D" id="1.20.1090.10">
    <property type="entry name" value="Dehydroquinate synthase-like - alpha domain"/>
    <property type="match status" value="1"/>
</dbReference>
<comment type="similarity">
    <text evidence="5 17">Belongs to the sugar phosphate cyclases superfamily. Dehydroquinate synthase family.</text>
</comment>
<dbReference type="InterPro" id="IPR050071">
    <property type="entry name" value="Dehydroquinate_synthase"/>
</dbReference>